<dbReference type="RefSeq" id="WP_322787164.1">
    <property type="nucleotide sequence ID" value="NZ_BCMS01000001.1"/>
</dbReference>
<keyword evidence="2" id="KW-1185">Reference proteome</keyword>
<comment type="caution">
    <text evidence="1">The sequence shown here is derived from an EMBL/GenBank/DDBJ whole genome shotgun (WGS) entry which is preliminary data.</text>
</comment>
<dbReference type="AlphaFoldDB" id="A0A100HNX8"/>
<dbReference type="Gene3D" id="3.30.830.10">
    <property type="entry name" value="Metalloenzyme, LuxS/M16 peptidase-like"/>
    <property type="match status" value="1"/>
</dbReference>
<dbReference type="SUPFAM" id="SSF63411">
    <property type="entry name" value="LuxS/MPP-like metallohydrolase"/>
    <property type="match status" value="1"/>
</dbReference>
<gene>
    <name evidence="1" type="ORF">DEIGR_102981</name>
</gene>
<evidence type="ECO:0000313" key="2">
    <source>
        <dbReference type="Proteomes" id="UP000056209"/>
    </source>
</evidence>
<organism evidence="1 2">
    <name type="scientific">Deinococcus grandis</name>
    <dbReference type="NCBI Taxonomy" id="57498"/>
    <lineage>
        <taxon>Bacteria</taxon>
        <taxon>Thermotogati</taxon>
        <taxon>Deinococcota</taxon>
        <taxon>Deinococci</taxon>
        <taxon>Deinococcales</taxon>
        <taxon>Deinococcaceae</taxon>
        <taxon>Deinococcus</taxon>
    </lineage>
</organism>
<dbReference type="GO" id="GO:0046872">
    <property type="term" value="F:metal ion binding"/>
    <property type="evidence" value="ECO:0007669"/>
    <property type="project" value="InterPro"/>
</dbReference>
<dbReference type="InterPro" id="IPR011249">
    <property type="entry name" value="Metalloenz_LuxS/M16"/>
</dbReference>
<reference evidence="2" key="1">
    <citation type="submission" date="2015-11" db="EMBL/GenBank/DDBJ databases">
        <title>Draft Genome Sequence of the Radioresistant Bacterium Deinococcus grandis, Isolated from Freshwater Fish in Japan.</title>
        <authorList>
            <person name="Satoh K."/>
            <person name="Onodera T."/>
            <person name="Omoso K."/>
            <person name="Takeda-Yano K."/>
            <person name="Katayama T."/>
            <person name="Oono Y."/>
            <person name="Narumi I."/>
        </authorList>
    </citation>
    <scope>NUCLEOTIDE SEQUENCE [LARGE SCALE GENOMIC DNA]</scope>
    <source>
        <strain evidence="2">ATCC 43672</strain>
    </source>
</reference>
<proteinExistence type="predicted"/>
<dbReference type="Proteomes" id="UP000056209">
    <property type="component" value="Unassembled WGS sequence"/>
</dbReference>
<name>A0A100HNX8_9DEIO</name>
<protein>
    <submittedName>
        <fullName evidence="1">Peptidase M16-like protein</fullName>
    </submittedName>
</protein>
<accession>A0A100HNX8</accession>
<dbReference type="EMBL" id="BCMS01000001">
    <property type="protein sequence ID" value="GAQ22954.1"/>
    <property type="molecule type" value="Genomic_DNA"/>
</dbReference>
<evidence type="ECO:0000313" key="1">
    <source>
        <dbReference type="EMBL" id="GAQ22954.1"/>
    </source>
</evidence>
<sequence length="50" mass="5651">MEYLATARTLGTDDLVKRYENVTVEQVQEVLRLCPMDRLTVVALGPISEL</sequence>